<proteinExistence type="predicted"/>
<dbReference type="Proteomes" id="UP000591131">
    <property type="component" value="Unassembled WGS sequence"/>
</dbReference>
<accession>A0A7J6KID5</accession>
<dbReference type="EMBL" id="JAAPAO010003269">
    <property type="protein sequence ID" value="KAF4646612.1"/>
    <property type="molecule type" value="Genomic_DNA"/>
</dbReference>
<evidence type="ECO:0000259" key="1">
    <source>
        <dbReference type="Pfam" id="PF07687"/>
    </source>
</evidence>
<comment type="caution">
    <text evidence="2">The sequence shown here is derived from an EMBL/GenBank/DDBJ whole genome shotgun (WGS) entry which is preliminary data.</text>
</comment>
<dbReference type="PRINTS" id="PR00934">
    <property type="entry name" value="XHISDIPTASE"/>
</dbReference>
<dbReference type="OrthoDB" id="191370at2759"/>
<dbReference type="GO" id="GO:0006508">
    <property type="term" value="P:proteolysis"/>
    <property type="evidence" value="ECO:0007669"/>
    <property type="project" value="InterPro"/>
</dbReference>
<dbReference type="InterPro" id="IPR011650">
    <property type="entry name" value="Peptidase_M20_dimer"/>
</dbReference>
<dbReference type="PANTHER" id="PTHR43501">
    <property type="entry name" value="CYTOSOL NON-SPECIFIC DIPEPTIDASE"/>
    <property type="match status" value="1"/>
</dbReference>
<dbReference type="PANTHER" id="PTHR43501:SF1">
    <property type="entry name" value="CYTOSOL NON-SPECIFIC DIPEPTIDASE"/>
    <property type="match status" value="1"/>
</dbReference>
<organism evidence="2 3">
    <name type="scientific">Perkinsus chesapeaki</name>
    <name type="common">Clam parasite</name>
    <name type="synonym">Perkinsus andrewsi</name>
    <dbReference type="NCBI Taxonomy" id="330153"/>
    <lineage>
        <taxon>Eukaryota</taxon>
        <taxon>Sar</taxon>
        <taxon>Alveolata</taxon>
        <taxon>Perkinsozoa</taxon>
        <taxon>Perkinsea</taxon>
        <taxon>Perkinsida</taxon>
        <taxon>Perkinsidae</taxon>
        <taxon>Perkinsus</taxon>
    </lineage>
</organism>
<feature type="non-terminal residue" evidence="2">
    <location>
        <position position="127"/>
    </location>
</feature>
<dbReference type="Gene3D" id="3.40.630.10">
    <property type="entry name" value="Zn peptidases"/>
    <property type="match status" value="1"/>
</dbReference>
<feature type="non-terminal residue" evidence="2">
    <location>
        <position position="1"/>
    </location>
</feature>
<dbReference type="AlphaFoldDB" id="A0A7J6KID5"/>
<dbReference type="GO" id="GO:0005829">
    <property type="term" value="C:cytosol"/>
    <property type="evidence" value="ECO:0007669"/>
    <property type="project" value="TreeGrafter"/>
</dbReference>
<dbReference type="GO" id="GO:0070573">
    <property type="term" value="F:metallodipeptidase activity"/>
    <property type="evidence" value="ECO:0007669"/>
    <property type="project" value="TreeGrafter"/>
</dbReference>
<feature type="domain" description="Peptidase M20 dimerisation" evidence="1">
    <location>
        <begin position="68"/>
        <end position="126"/>
    </location>
</feature>
<reference evidence="2 3" key="1">
    <citation type="submission" date="2020-04" db="EMBL/GenBank/DDBJ databases">
        <title>Perkinsus chesapeaki whole genome sequence.</title>
        <authorList>
            <person name="Bogema D.R."/>
        </authorList>
    </citation>
    <scope>NUCLEOTIDE SEQUENCE [LARGE SCALE GENOMIC DNA]</scope>
    <source>
        <strain evidence="2">ATCC PRA-425</strain>
    </source>
</reference>
<name>A0A7J6KID5_PERCH</name>
<evidence type="ECO:0000313" key="2">
    <source>
        <dbReference type="EMBL" id="KAF4646612.1"/>
    </source>
</evidence>
<evidence type="ECO:0000313" key="3">
    <source>
        <dbReference type="Proteomes" id="UP000591131"/>
    </source>
</evidence>
<dbReference type="InterPro" id="IPR001160">
    <property type="entry name" value="Peptidase_M20C"/>
</dbReference>
<dbReference type="Pfam" id="PF07687">
    <property type="entry name" value="M20_dimer"/>
    <property type="match status" value="1"/>
</dbReference>
<sequence>ILTANEETNFEGAEGADSNFVTASRMLNLDSEVDGEICIGSAGGFEHKFWLPIYRTESPDGWRRYRLSLKGFLGGHSGIDIDEKRLNSIIVLQKLLRKFTSQSVLVEHVEGGTGPNAIPREAAAVIA</sequence>
<keyword evidence="3" id="KW-1185">Reference proteome</keyword>
<gene>
    <name evidence="2" type="ORF">FOL47_005896</name>
</gene>
<protein>
    <recommendedName>
        <fullName evidence="1">Peptidase M20 dimerisation domain-containing protein</fullName>
    </recommendedName>
</protein>